<dbReference type="EMBL" id="LT558120">
    <property type="protein sequence ID" value="SAM81306.1"/>
    <property type="molecule type" value="Genomic_DNA"/>
</dbReference>
<dbReference type="SUPFAM" id="SSF52821">
    <property type="entry name" value="Rhodanese/Cell cycle control phosphatase"/>
    <property type="match status" value="1"/>
</dbReference>
<dbReference type="AlphaFoldDB" id="A0A1K0HB15"/>
<dbReference type="Pfam" id="PF00581">
    <property type="entry name" value="Rhodanese"/>
    <property type="match status" value="1"/>
</dbReference>
<reference evidence="4" key="3">
    <citation type="submission" date="2018-08" db="EMBL/GenBank/DDBJ databases">
        <authorList>
            <person name="Guldener U."/>
        </authorList>
    </citation>
    <scope>NUCLEOTIDE SEQUENCE</scope>
    <source>
        <strain evidence="4">UB2</strain>
    </source>
</reference>
<evidence type="ECO:0000313" key="6">
    <source>
        <dbReference type="Proteomes" id="UP000658997"/>
    </source>
</evidence>
<feature type="region of interest" description="Disordered" evidence="1">
    <location>
        <begin position="1"/>
        <end position="21"/>
    </location>
</feature>
<dbReference type="InterPro" id="IPR036873">
    <property type="entry name" value="Rhodanese-like_dom_sf"/>
</dbReference>
<dbReference type="PANTHER" id="PTHR10828:SF50">
    <property type="entry name" value="REDUCTASE (ARC2), PUTATIVE (AFU_ORTHOLOGUE AFUA_6G13400)-RELATED"/>
    <property type="match status" value="1"/>
</dbReference>
<evidence type="ECO:0000259" key="2">
    <source>
        <dbReference type="PROSITE" id="PS50206"/>
    </source>
</evidence>
<dbReference type="PROSITE" id="PS50206">
    <property type="entry name" value="RHODANESE_3"/>
    <property type="match status" value="1"/>
</dbReference>
<reference evidence="3" key="2">
    <citation type="submission" date="2016-04" db="EMBL/GenBank/DDBJ databases">
        <authorList>
            <person name="Evans L.H."/>
            <person name="Alamgir A."/>
            <person name="Owens N."/>
            <person name="Weber N.D."/>
            <person name="Virtaneva K."/>
            <person name="Barbian K."/>
            <person name="Babar A."/>
            <person name="Rosenke K."/>
        </authorList>
    </citation>
    <scope>NUCLEOTIDE SEQUENCE</scope>
    <source>
        <strain evidence="3">UB2112</strain>
    </source>
</reference>
<dbReference type="EMBL" id="ULHB01000079">
    <property type="protein sequence ID" value="SYW80598.1"/>
    <property type="molecule type" value="Genomic_DNA"/>
</dbReference>
<proteinExistence type="predicted"/>
<dbReference type="Proteomes" id="UP000658997">
    <property type="component" value="Unassembled WGS sequence"/>
</dbReference>
<dbReference type="Proteomes" id="UP000179920">
    <property type="component" value="Chromosome IV"/>
</dbReference>
<gene>
    <name evidence="4" type="ORF">UBRO2_03866</name>
    <name evidence="3" type="ORF">UBRO_02875</name>
</gene>
<dbReference type="PANTHER" id="PTHR10828">
    <property type="entry name" value="M-PHASE INDUCER PHOSPHATASE DUAL SPECIFICITY PHOSPHATASE CDC25"/>
    <property type="match status" value="1"/>
</dbReference>
<feature type="domain" description="Rhodanese" evidence="2">
    <location>
        <begin position="42"/>
        <end position="144"/>
    </location>
</feature>
<dbReference type="OrthoDB" id="8300214at2759"/>
<evidence type="ECO:0000313" key="5">
    <source>
        <dbReference type="Proteomes" id="UP000179920"/>
    </source>
</evidence>
<sequence length="168" mass="18364">MSQPEEHRINQGDWSKVYGEPTTKPGSISVDELTSWYADKTPGKDFVVIDVRRADCEYIIPGAINLPAHPMPATLPTMVNMLSTIPKLIFHCNSSKGRGTRTAGWVADALVKVHTQAGASEAQADESIAKQVLILTGGINAWTEKHGKRRFESRGQPWDGKSLATIPL</sequence>
<evidence type="ECO:0000256" key="1">
    <source>
        <dbReference type="SAM" id="MobiDB-lite"/>
    </source>
</evidence>
<reference evidence="5" key="1">
    <citation type="submission" date="2016-04" db="EMBL/GenBank/DDBJ databases">
        <authorList>
            <person name="Guldener U."/>
            <person name="Guldener U."/>
        </authorList>
    </citation>
    <scope>NUCLEOTIDE SEQUENCE [LARGE SCALE GENOMIC DNA]</scope>
    <source>
        <strain evidence="5">UB2112</strain>
    </source>
</reference>
<protein>
    <recommendedName>
        <fullName evidence="2">Rhodanese domain-containing protein</fullName>
    </recommendedName>
</protein>
<dbReference type="GO" id="GO:0005737">
    <property type="term" value="C:cytoplasm"/>
    <property type="evidence" value="ECO:0007669"/>
    <property type="project" value="TreeGrafter"/>
</dbReference>
<keyword evidence="6" id="KW-1185">Reference proteome</keyword>
<dbReference type="GO" id="GO:0005634">
    <property type="term" value="C:nucleus"/>
    <property type="evidence" value="ECO:0007669"/>
    <property type="project" value="TreeGrafter"/>
</dbReference>
<feature type="compositionally biased region" description="Basic and acidic residues" evidence="1">
    <location>
        <begin position="1"/>
        <end position="10"/>
    </location>
</feature>
<name>A0A1K0HB15_9BASI</name>
<dbReference type="Gene3D" id="3.40.250.10">
    <property type="entry name" value="Rhodanese-like domain"/>
    <property type="match status" value="1"/>
</dbReference>
<dbReference type="GO" id="GO:0004725">
    <property type="term" value="F:protein tyrosine phosphatase activity"/>
    <property type="evidence" value="ECO:0007669"/>
    <property type="project" value="TreeGrafter"/>
</dbReference>
<accession>A0A1K0HB15</accession>
<evidence type="ECO:0000313" key="4">
    <source>
        <dbReference type="EMBL" id="SYW80598.1"/>
    </source>
</evidence>
<dbReference type="InterPro" id="IPR001763">
    <property type="entry name" value="Rhodanese-like_dom"/>
</dbReference>
<organism evidence="3 5">
    <name type="scientific">Ustilago bromivora</name>
    <dbReference type="NCBI Taxonomy" id="307758"/>
    <lineage>
        <taxon>Eukaryota</taxon>
        <taxon>Fungi</taxon>
        <taxon>Dikarya</taxon>
        <taxon>Basidiomycota</taxon>
        <taxon>Ustilaginomycotina</taxon>
        <taxon>Ustilaginomycetes</taxon>
        <taxon>Ustilaginales</taxon>
        <taxon>Ustilaginaceae</taxon>
        <taxon>Ustilago</taxon>
    </lineage>
</organism>
<dbReference type="SMART" id="SM00450">
    <property type="entry name" value="RHOD"/>
    <property type="match status" value="1"/>
</dbReference>
<evidence type="ECO:0000313" key="3">
    <source>
        <dbReference type="EMBL" id="SAM81306.1"/>
    </source>
</evidence>